<proteinExistence type="predicted"/>
<keyword evidence="3" id="KW-0804">Transcription</keyword>
<gene>
    <name evidence="5" type="ORF">KHQ06_11595</name>
</gene>
<evidence type="ECO:0000256" key="3">
    <source>
        <dbReference type="ARBA" id="ARBA00023163"/>
    </source>
</evidence>
<evidence type="ECO:0000313" key="5">
    <source>
        <dbReference type="EMBL" id="QVI23458.1"/>
    </source>
</evidence>
<keyword evidence="2" id="KW-0238">DNA-binding</keyword>
<name>A0ABX8CU85_9NOCA</name>
<evidence type="ECO:0000259" key="4">
    <source>
        <dbReference type="PROSITE" id="PS01124"/>
    </source>
</evidence>
<accession>A0ABX8CU85</accession>
<evidence type="ECO:0000313" key="6">
    <source>
        <dbReference type="Proteomes" id="UP000683310"/>
    </source>
</evidence>
<dbReference type="InterPro" id="IPR018060">
    <property type="entry name" value="HTH_AraC"/>
</dbReference>
<dbReference type="SMART" id="SM00342">
    <property type="entry name" value="HTH_ARAC"/>
    <property type="match status" value="1"/>
</dbReference>
<dbReference type="EMBL" id="CP074371">
    <property type="protein sequence ID" value="QVI23458.1"/>
    <property type="molecule type" value="Genomic_DNA"/>
</dbReference>
<protein>
    <submittedName>
        <fullName evidence="5">AraC family transcriptional regulator ligand-binding domain-containing protein</fullName>
    </submittedName>
</protein>
<evidence type="ECO:0000256" key="1">
    <source>
        <dbReference type="ARBA" id="ARBA00023015"/>
    </source>
</evidence>
<sequence>MPTSILDRSADAANTVSSHVVGVMAEAALRAGADKERIARLLGVDPALLFDDSVRLPTLTVTRLWELLYQLAGPEAGVLAAGRAERGRLNVWDYLIGSAPTLAEGLRDAARYNNAICDRRVDLDVVEDGSLLTARYVELPHKGAAGDANKEFVMAVLVRRATESFGAAGRPVRVDFSHRAPEDRAYLVRALGTGNIHFGQGRDAITFLISPCDSERSNDPVLQGILRSHARQVIDSIAPEPAWLDAFRAALHATLPSVGGEGRRLEEVASSLRISDRTLQRRLAEHGTSWRAELETLRRETAIALLRDSTVPVRVVALRLGYRDHRVLARAFRRWTGQSPAGFRRTLSE</sequence>
<dbReference type="RefSeq" id="WP_213559530.1">
    <property type="nucleotide sequence ID" value="NZ_JBHZDI010000007.1"/>
</dbReference>
<dbReference type="PANTHER" id="PTHR47894">
    <property type="entry name" value="HTH-TYPE TRANSCRIPTIONAL REGULATOR GADX"/>
    <property type="match status" value="1"/>
</dbReference>
<reference evidence="5 6" key="1">
    <citation type="submission" date="2021-04" db="EMBL/GenBank/DDBJ databases">
        <title>Nocardia tengchongensis.</title>
        <authorList>
            <person name="Zhuang k."/>
            <person name="Ran Y."/>
            <person name="Li W."/>
        </authorList>
    </citation>
    <scope>NUCLEOTIDE SEQUENCE [LARGE SCALE GENOMIC DNA]</scope>
    <source>
        <strain evidence="5 6">CFH S0057</strain>
    </source>
</reference>
<dbReference type="Pfam" id="PF12625">
    <property type="entry name" value="Arabinose_bd"/>
    <property type="match status" value="1"/>
</dbReference>
<dbReference type="PROSITE" id="PS01124">
    <property type="entry name" value="HTH_ARAC_FAMILY_2"/>
    <property type="match status" value="1"/>
</dbReference>
<evidence type="ECO:0000256" key="2">
    <source>
        <dbReference type="ARBA" id="ARBA00023125"/>
    </source>
</evidence>
<dbReference type="Proteomes" id="UP000683310">
    <property type="component" value="Chromosome"/>
</dbReference>
<dbReference type="PANTHER" id="PTHR47894:SF1">
    <property type="entry name" value="HTH-TYPE TRANSCRIPTIONAL REGULATOR VQSM"/>
    <property type="match status" value="1"/>
</dbReference>
<feature type="domain" description="HTH araC/xylS-type" evidence="4">
    <location>
        <begin position="245"/>
        <end position="346"/>
    </location>
</feature>
<organism evidence="5 6">
    <name type="scientific">Nocardia tengchongensis</name>
    <dbReference type="NCBI Taxonomy" id="2055889"/>
    <lineage>
        <taxon>Bacteria</taxon>
        <taxon>Bacillati</taxon>
        <taxon>Actinomycetota</taxon>
        <taxon>Actinomycetes</taxon>
        <taxon>Mycobacteriales</taxon>
        <taxon>Nocardiaceae</taxon>
        <taxon>Nocardia</taxon>
    </lineage>
</organism>
<dbReference type="Gene3D" id="1.10.10.60">
    <property type="entry name" value="Homeodomain-like"/>
    <property type="match status" value="1"/>
</dbReference>
<dbReference type="SUPFAM" id="SSF46689">
    <property type="entry name" value="Homeodomain-like"/>
    <property type="match status" value="1"/>
</dbReference>
<dbReference type="Pfam" id="PF12833">
    <property type="entry name" value="HTH_18"/>
    <property type="match status" value="1"/>
</dbReference>
<dbReference type="InterPro" id="IPR032687">
    <property type="entry name" value="AraC-type_N"/>
</dbReference>
<keyword evidence="1" id="KW-0805">Transcription regulation</keyword>
<keyword evidence="6" id="KW-1185">Reference proteome</keyword>
<dbReference type="InterPro" id="IPR009057">
    <property type="entry name" value="Homeodomain-like_sf"/>
</dbReference>